<reference evidence="1 2" key="1">
    <citation type="submission" date="2017-09" db="EMBL/GenBank/DDBJ databases">
        <authorList>
            <person name="Ehlers B."/>
            <person name="Leendertz F.H."/>
        </authorList>
    </citation>
    <scope>NUCLEOTIDE SEQUENCE [LARGE SCALE GENOMIC DNA]</scope>
    <source>
        <strain evidence="1 2">CGMCC 4.7095</strain>
    </source>
</reference>
<gene>
    <name evidence="1" type="ORF">SAMN06297387_101157</name>
</gene>
<dbReference type="AlphaFoldDB" id="A0A286DIH9"/>
<accession>A0A286DIH9</accession>
<organism evidence="1 2">
    <name type="scientific">Streptomyces zhaozhouensis</name>
    <dbReference type="NCBI Taxonomy" id="1300267"/>
    <lineage>
        <taxon>Bacteria</taxon>
        <taxon>Bacillati</taxon>
        <taxon>Actinomycetota</taxon>
        <taxon>Actinomycetes</taxon>
        <taxon>Kitasatosporales</taxon>
        <taxon>Streptomycetaceae</taxon>
        <taxon>Streptomyces</taxon>
    </lineage>
</organism>
<keyword evidence="2" id="KW-1185">Reference proteome</keyword>
<dbReference type="RefSeq" id="WP_097228938.1">
    <property type="nucleotide sequence ID" value="NZ_OCNE01000001.1"/>
</dbReference>
<proteinExistence type="predicted"/>
<evidence type="ECO:0000313" key="2">
    <source>
        <dbReference type="Proteomes" id="UP000219072"/>
    </source>
</evidence>
<dbReference type="Proteomes" id="UP000219072">
    <property type="component" value="Unassembled WGS sequence"/>
</dbReference>
<sequence length="208" mass="23242">MTLSQDRPAITYCSMDALRARGWTPLLVRAFLGEPDRGSPVELYRSDRVRRTEELPEFVAARELRRRRASAQRDAQARRRAEGLAAIRAARLAVPRLAEAELAERAVAHRNLWDASRAARSWGHRPRAVSVDELEPAELARWEVSWLLQQLAPHAELLHALPPGESRAEGRRLLTGRCRDAIAAAYPALREECEARETAEGDGAPGGF</sequence>
<name>A0A286DIH9_9ACTN</name>
<protein>
    <submittedName>
        <fullName evidence="1">Uncharacterized protein</fullName>
    </submittedName>
</protein>
<dbReference type="OrthoDB" id="2030441at2"/>
<dbReference type="EMBL" id="OCNE01000001">
    <property type="protein sequence ID" value="SOD58458.1"/>
    <property type="molecule type" value="Genomic_DNA"/>
</dbReference>
<evidence type="ECO:0000313" key="1">
    <source>
        <dbReference type="EMBL" id="SOD58458.1"/>
    </source>
</evidence>